<evidence type="ECO:0000313" key="4">
    <source>
        <dbReference type="Proteomes" id="UP000030302"/>
    </source>
</evidence>
<organism evidence="3 4">
    <name type="scientific">Collimonas arenae</name>
    <dbReference type="NCBI Taxonomy" id="279058"/>
    <lineage>
        <taxon>Bacteria</taxon>
        <taxon>Pseudomonadati</taxon>
        <taxon>Pseudomonadota</taxon>
        <taxon>Betaproteobacteria</taxon>
        <taxon>Burkholderiales</taxon>
        <taxon>Oxalobacteraceae</taxon>
        <taxon>Collimonas</taxon>
    </lineage>
</organism>
<proteinExistence type="inferred from homology"/>
<dbReference type="OrthoDB" id="8564780at2"/>
<comment type="similarity">
    <text evidence="1">Belongs to the universal stress protein A family.</text>
</comment>
<dbReference type="PANTHER" id="PTHR46268:SF15">
    <property type="entry name" value="UNIVERSAL STRESS PROTEIN HP_0031"/>
    <property type="match status" value="1"/>
</dbReference>
<dbReference type="KEGG" id="care:LT85_3916"/>
<dbReference type="PANTHER" id="PTHR46268">
    <property type="entry name" value="STRESS RESPONSE PROTEIN NHAX"/>
    <property type="match status" value="1"/>
</dbReference>
<reference evidence="4" key="1">
    <citation type="journal article" date="2014" name="Soil Biol. Biochem.">
        <title>Structure and function of bacterial communities in ageing soils: Insights from the Mendocino ecological staircase.</title>
        <authorList>
            <person name="Uroz S."/>
            <person name="Tech J.J."/>
            <person name="Sawaya N.A."/>
            <person name="Frey-Klett P."/>
            <person name="Leveau J.H.J."/>
        </authorList>
    </citation>
    <scope>NUCLEOTIDE SEQUENCE [LARGE SCALE GENOMIC DNA]</scope>
    <source>
        <strain evidence="4">Cal35</strain>
    </source>
</reference>
<gene>
    <name evidence="3" type="ORF">LT85_3916</name>
</gene>
<accession>A0A0A1FHF7</accession>
<dbReference type="SUPFAM" id="SSF52402">
    <property type="entry name" value="Adenine nucleotide alpha hydrolases-like"/>
    <property type="match status" value="1"/>
</dbReference>
<dbReference type="RefSeq" id="WP_038492184.1">
    <property type="nucleotide sequence ID" value="NZ_CP009962.1"/>
</dbReference>
<dbReference type="InterPro" id="IPR006016">
    <property type="entry name" value="UspA"/>
</dbReference>
<evidence type="ECO:0000313" key="3">
    <source>
        <dbReference type="EMBL" id="AIY43074.1"/>
    </source>
</evidence>
<dbReference type="STRING" id="279058.LT85_3916"/>
<dbReference type="AlphaFoldDB" id="A0A0A1FHF7"/>
<keyword evidence="4" id="KW-1185">Reference proteome</keyword>
<dbReference type="Proteomes" id="UP000030302">
    <property type="component" value="Chromosome"/>
</dbReference>
<dbReference type="HOGENOM" id="CLU_049301_16_6_4"/>
<dbReference type="Gene3D" id="3.40.50.620">
    <property type="entry name" value="HUPs"/>
    <property type="match status" value="1"/>
</dbReference>
<sequence>MYRKILVAYNGTPESRSALYSCIQLAPPPEVEIHLLGVINLATYLMAGEFVAESAIRAEKTLLEQELIKGHKLLTDAGLKPIDHFESGEPVNVISDLVSKLGIDLVIVGHSRKKPLATRWWRGSVDTMLVEKVPCSVLVATDCPPSA</sequence>
<protein>
    <submittedName>
        <fullName evidence="3">UspA domain protein</fullName>
    </submittedName>
</protein>
<evidence type="ECO:0000256" key="1">
    <source>
        <dbReference type="ARBA" id="ARBA00008791"/>
    </source>
</evidence>
<dbReference type="CDD" id="cd00293">
    <property type="entry name" value="USP-like"/>
    <property type="match status" value="1"/>
</dbReference>
<dbReference type="Pfam" id="PF00582">
    <property type="entry name" value="Usp"/>
    <property type="match status" value="1"/>
</dbReference>
<evidence type="ECO:0000259" key="2">
    <source>
        <dbReference type="Pfam" id="PF00582"/>
    </source>
</evidence>
<name>A0A0A1FHF7_9BURK</name>
<dbReference type="EMBL" id="CP009962">
    <property type="protein sequence ID" value="AIY43074.1"/>
    <property type="molecule type" value="Genomic_DNA"/>
</dbReference>
<dbReference type="InterPro" id="IPR014729">
    <property type="entry name" value="Rossmann-like_a/b/a_fold"/>
</dbReference>
<feature type="domain" description="UspA" evidence="2">
    <location>
        <begin position="1"/>
        <end position="139"/>
    </location>
</feature>